<organism evidence="7 8">
    <name type="scientific">Anaerospora hongkongensis</name>
    <dbReference type="NCBI Taxonomy" id="244830"/>
    <lineage>
        <taxon>Bacteria</taxon>
        <taxon>Bacillati</taxon>
        <taxon>Bacillota</taxon>
        <taxon>Negativicutes</taxon>
        <taxon>Selenomonadales</taxon>
        <taxon>Sporomusaceae</taxon>
        <taxon>Anaerospora</taxon>
    </lineage>
</organism>
<evidence type="ECO:0000256" key="2">
    <source>
        <dbReference type="ARBA" id="ARBA00008814"/>
    </source>
</evidence>
<feature type="signal peptide" evidence="5">
    <location>
        <begin position="1"/>
        <end position="21"/>
    </location>
</feature>
<feature type="domain" description="Fe/B12 periplasmic-binding" evidence="6">
    <location>
        <begin position="56"/>
        <end position="314"/>
    </location>
</feature>
<keyword evidence="8" id="KW-1185">Reference proteome</keyword>
<evidence type="ECO:0000256" key="3">
    <source>
        <dbReference type="ARBA" id="ARBA00022448"/>
    </source>
</evidence>
<dbReference type="PANTHER" id="PTHR30532">
    <property type="entry name" value="IRON III DICITRATE-BINDING PERIPLASMIC PROTEIN"/>
    <property type="match status" value="1"/>
</dbReference>
<dbReference type="Proteomes" id="UP000295063">
    <property type="component" value="Unassembled WGS sequence"/>
</dbReference>
<keyword evidence="3" id="KW-0813">Transport</keyword>
<dbReference type="InterPro" id="IPR051313">
    <property type="entry name" value="Bact_iron-sidero_bind"/>
</dbReference>
<feature type="chain" id="PRO_5039429621" evidence="5">
    <location>
        <begin position="22"/>
        <end position="314"/>
    </location>
</feature>
<comment type="similarity">
    <text evidence="2">Belongs to the bacterial solute-binding protein 8 family.</text>
</comment>
<dbReference type="SUPFAM" id="SSF53807">
    <property type="entry name" value="Helical backbone' metal receptor"/>
    <property type="match status" value="1"/>
</dbReference>
<sequence length="314" mass="34279">MRKTIVVVLAGLLMTILSGCGQENEPKAAVKNNSGQVRSIHYWGQVYTVPEKVERIVVTGALESLEDAVLLDVKPVGAMTVGGTFPAMLASITQKTVPIGEQKQPNFEAILKLSPDIILSSDKFPAGTAEQLQKIAPVIPVSHIATAGEANLLLLAELTGKSSLAQEILQKYHEQVKAVQAQLQENVRNKKIIAVRFRAGNLNIYPEDVFFNEIIYQDLGLAVPAEIKAAKAQEIISLEKLSEMNPDVIILQYAAGENLAQPKALEELQQNAIWRNLTAVRNKQVFVNIVDPLIQGVAIGGKMQFLQAFADRLQ</sequence>
<dbReference type="GO" id="GO:1901678">
    <property type="term" value="P:iron coordination entity transport"/>
    <property type="evidence" value="ECO:0007669"/>
    <property type="project" value="UniProtKB-ARBA"/>
</dbReference>
<dbReference type="AlphaFoldDB" id="A0A4R1PWV9"/>
<dbReference type="PROSITE" id="PS50983">
    <property type="entry name" value="FE_B12_PBP"/>
    <property type="match status" value="1"/>
</dbReference>
<gene>
    <name evidence="7" type="ORF">EV210_107222</name>
</gene>
<dbReference type="EMBL" id="SLUI01000007">
    <property type="protein sequence ID" value="TCL36957.1"/>
    <property type="molecule type" value="Genomic_DNA"/>
</dbReference>
<reference evidence="7 8" key="1">
    <citation type="submission" date="2019-03" db="EMBL/GenBank/DDBJ databases">
        <title>Genomic Encyclopedia of Type Strains, Phase IV (KMG-IV): sequencing the most valuable type-strain genomes for metagenomic binning, comparative biology and taxonomic classification.</title>
        <authorList>
            <person name="Goeker M."/>
        </authorList>
    </citation>
    <scope>NUCLEOTIDE SEQUENCE [LARGE SCALE GENOMIC DNA]</scope>
    <source>
        <strain evidence="7 8">DSM 15969</strain>
    </source>
</reference>
<dbReference type="PROSITE" id="PS51257">
    <property type="entry name" value="PROKAR_LIPOPROTEIN"/>
    <property type="match status" value="1"/>
</dbReference>
<dbReference type="InterPro" id="IPR002491">
    <property type="entry name" value="ABC_transptr_periplasmic_BD"/>
</dbReference>
<dbReference type="RefSeq" id="WP_132080701.1">
    <property type="nucleotide sequence ID" value="NZ_DAMAKO010000006.1"/>
</dbReference>
<evidence type="ECO:0000313" key="8">
    <source>
        <dbReference type="Proteomes" id="UP000295063"/>
    </source>
</evidence>
<evidence type="ECO:0000256" key="4">
    <source>
        <dbReference type="ARBA" id="ARBA00022729"/>
    </source>
</evidence>
<dbReference type="Gene3D" id="3.40.50.1980">
    <property type="entry name" value="Nitrogenase molybdenum iron protein domain"/>
    <property type="match status" value="2"/>
</dbReference>
<dbReference type="OrthoDB" id="26763at2"/>
<dbReference type="GO" id="GO:0030288">
    <property type="term" value="C:outer membrane-bounded periplasmic space"/>
    <property type="evidence" value="ECO:0007669"/>
    <property type="project" value="TreeGrafter"/>
</dbReference>
<dbReference type="Pfam" id="PF01497">
    <property type="entry name" value="Peripla_BP_2"/>
    <property type="match status" value="1"/>
</dbReference>
<evidence type="ECO:0000256" key="5">
    <source>
        <dbReference type="SAM" id="SignalP"/>
    </source>
</evidence>
<protein>
    <submittedName>
        <fullName evidence="7">Iron complex transport system substrate-binding protein</fullName>
    </submittedName>
</protein>
<dbReference type="PANTHER" id="PTHR30532:SF10">
    <property type="entry name" value="IRON-UPTAKE SYSTEM-BINDING PROTEIN"/>
    <property type="match status" value="1"/>
</dbReference>
<comment type="caution">
    <text evidence="7">The sequence shown here is derived from an EMBL/GenBank/DDBJ whole genome shotgun (WGS) entry which is preliminary data.</text>
</comment>
<accession>A0A4R1PWV9</accession>
<evidence type="ECO:0000256" key="1">
    <source>
        <dbReference type="ARBA" id="ARBA00004196"/>
    </source>
</evidence>
<proteinExistence type="inferred from homology"/>
<keyword evidence="4 5" id="KW-0732">Signal</keyword>
<comment type="subcellular location">
    <subcellularLocation>
        <location evidence="1">Cell envelope</location>
    </subcellularLocation>
</comment>
<evidence type="ECO:0000259" key="6">
    <source>
        <dbReference type="PROSITE" id="PS50983"/>
    </source>
</evidence>
<name>A0A4R1PWV9_9FIRM</name>
<evidence type="ECO:0000313" key="7">
    <source>
        <dbReference type="EMBL" id="TCL36957.1"/>
    </source>
</evidence>